<protein>
    <recommendedName>
        <fullName evidence="3">Knr4/Smi1-like domain-containing protein</fullName>
    </recommendedName>
</protein>
<evidence type="ECO:0000313" key="1">
    <source>
        <dbReference type="EMBL" id="GEC04939.1"/>
    </source>
</evidence>
<evidence type="ECO:0008006" key="3">
    <source>
        <dbReference type="Google" id="ProtNLM"/>
    </source>
</evidence>
<comment type="caution">
    <text evidence="1">The sequence shown here is derived from an EMBL/GenBank/DDBJ whole genome shotgun (WGS) entry which is preliminary data.</text>
</comment>
<dbReference type="AlphaFoldDB" id="A0A4Y3VGY3"/>
<name>A0A4Y3VGY3_9ACTN</name>
<reference evidence="1 2" key="1">
    <citation type="submission" date="2019-06" db="EMBL/GenBank/DDBJ databases">
        <title>Whole genome shotgun sequence of Streptomyces spinoverrucosus NBRC 14228.</title>
        <authorList>
            <person name="Hosoyama A."/>
            <person name="Uohara A."/>
            <person name="Ohji S."/>
            <person name="Ichikawa N."/>
        </authorList>
    </citation>
    <scope>NUCLEOTIDE SEQUENCE [LARGE SCALE GENOMIC DNA]</scope>
    <source>
        <strain evidence="1 2">NBRC 14228</strain>
    </source>
</reference>
<dbReference type="InterPro" id="IPR037883">
    <property type="entry name" value="Knr4/Smi1-like_sf"/>
</dbReference>
<dbReference type="SUPFAM" id="SSF160631">
    <property type="entry name" value="SMI1/KNR4-like"/>
    <property type="match status" value="1"/>
</dbReference>
<gene>
    <name evidence="1" type="ORF">SSP24_25940</name>
</gene>
<accession>A0A4Y3VGY3</accession>
<dbReference type="Proteomes" id="UP000317881">
    <property type="component" value="Unassembled WGS sequence"/>
</dbReference>
<keyword evidence="2" id="KW-1185">Reference proteome</keyword>
<organism evidence="1 2">
    <name type="scientific">Streptomyces spinoverrucosus</name>
    <dbReference type="NCBI Taxonomy" id="284043"/>
    <lineage>
        <taxon>Bacteria</taxon>
        <taxon>Bacillati</taxon>
        <taxon>Actinomycetota</taxon>
        <taxon>Actinomycetes</taxon>
        <taxon>Kitasatosporales</taxon>
        <taxon>Streptomycetaceae</taxon>
        <taxon>Streptomyces</taxon>
    </lineage>
</organism>
<evidence type="ECO:0000313" key="2">
    <source>
        <dbReference type="Proteomes" id="UP000317881"/>
    </source>
</evidence>
<dbReference type="EMBL" id="BJND01000017">
    <property type="protein sequence ID" value="GEC04939.1"/>
    <property type="molecule type" value="Genomic_DNA"/>
</dbReference>
<sequence length="199" mass="22037">MSSVPPGDLARLLSVMPTDQGEDEQVDWGALRSAWGFGFPSDYVAFMSHYGAGGIDDSFSVLVPNAPDLVGQGGVAGETRNANGLWTAGTAHVLAWGVTVAADVICWKTEHEDPDRWPILVWRRQKSSPRWVEYDLTMSGFLCGLFFQEFDDCPLSDSTLWGSRSPRFINNRQEQRLYDAGIGPWTGRPDPYADLSFDD</sequence>
<proteinExistence type="predicted"/>